<dbReference type="PANTHER" id="PTHR11830">
    <property type="entry name" value="40S RIBOSOMAL PROTEIN S3A"/>
    <property type="match status" value="1"/>
</dbReference>
<feature type="compositionally biased region" description="Basic and acidic residues" evidence="6">
    <location>
        <begin position="225"/>
        <end position="238"/>
    </location>
</feature>
<keyword evidence="5" id="KW-0221">Differentiation</keyword>
<keyword evidence="3 5" id="KW-0689">Ribosomal protein</keyword>
<comment type="similarity">
    <text evidence="5">Belongs to the eukaryotic ribosomal protein eS1 family.</text>
</comment>
<protein>
    <recommendedName>
        <fullName evidence="5">Small ribosomal subunit protein eS1</fullName>
    </recommendedName>
</protein>
<sequence length="247" mass="28074">MAVGKNKHLTKGGKKAAKKKVVDPFSKKYWYDVKAPAMFSIRNIEKTLITRTQGTKIASDGLKGHVFELITEDVQGKNCLTNFRAMDLTCNKMCSVVKKWQTMIEAHVDVKTTDGYLLRLFCVGFTKKRNNQIHKTSYAQHQWVRQMRKMMMKVMTREVQTNDLKEVVNKLIPDSIGKDTEKACQSVYPLHEVFVRKVKMLKKPRFELGKLMELHGEGSSSGKVTGDETGAKVERADGYEPPAQESV</sequence>
<dbReference type="GO" id="GO:0030154">
    <property type="term" value="P:cell differentiation"/>
    <property type="evidence" value="ECO:0007669"/>
    <property type="project" value="UniProtKB-KW"/>
</dbReference>
<gene>
    <name evidence="5" type="primary">RPS3A</name>
    <name evidence="7" type="ORF">EGM_05186</name>
</gene>
<name>G7PN47_MACFA</name>
<keyword evidence="5" id="KW-0539">Nucleus</keyword>
<dbReference type="Proteomes" id="UP000009130">
    <property type="component" value="Chromosome 13"/>
</dbReference>
<dbReference type="InterPro" id="IPR027500">
    <property type="entry name" value="Ribosomal_eS1_euk"/>
</dbReference>
<dbReference type="AlphaFoldDB" id="G7PN47"/>
<comment type="subunit">
    <text evidence="5">Component of the small ribosomal subunit. Mature ribosomes consist of a small (40S) and a large (60S) subunit. The 40S subunit contains about 33 different proteins and 1 molecule of RNA (18S). The 60S subunit contains about 49 different proteins and 3 molecules of RNA (28S, 5.8S and 5S). Identified in a IGF2BP1-dependent mRNP granule complex containing untranslated mRNAs. Binds with high affinity to IPO4. Interacts with DDIT3.</text>
</comment>
<evidence type="ECO:0000256" key="6">
    <source>
        <dbReference type="SAM" id="MobiDB-lite"/>
    </source>
</evidence>
<dbReference type="SMART" id="SM01397">
    <property type="entry name" value="Ribosomal_S3Ae"/>
    <property type="match status" value="1"/>
</dbReference>
<reference evidence="7" key="1">
    <citation type="journal article" date="2011" name="Nat. Biotechnol.">
        <title>Genome sequencing and comparison of two nonhuman primate animal models, the cynomolgus and Chinese rhesus macaques.</title>
        <authorList>
            <person name="Yan G."/>
            <person name="Zhang G."/>
            <person name="Fang X."/>
            <person name="Zhang Y."/>
            <person name="Li C."/>
            <person name="Ling F."/>
            <person name="Cooper D.N."/>
            <person name="Li Q."/>
            <person name="Li Y."/>
            <person name="van Gool A.J."/>
            <person name="Du H."/>
            <person name="Chen J."/>
            <person name="Chen R."/>
            <person name="Zhang P."/>
            <person name="Huang Z."/>
            <person name="Thompson J.R."/>
            <person name="Meng Y."/>
            <person name="Bai Y."/>
            <person name="Wang J."/>
            <person name="Zhuo M."/>
            <person name="Wang T."/>
            <person name="Huang Y."/>
            <person name="Wei L."/>
            <person name="Li J."/>
            <person name="Wang Z."/>
            <person name="Hu H."/>
            <person name="Yang P."/>
            <person name="Le L."/>
            <person name="Stenson P.D."/>
            <person name="Li B."/>
            <person name="Liu X."/>
            <person name="Ball E.V."/>
            <person name="An N."/>
            <person name="Huang Q."/>
            <person name="Zhang Y."/>
            <person name="Fan W."/>
            <person name="Zhang X."/>
            <person name="Li Y."/>
            <person name="Wang W."/>
            <person name="Katze M.G."/>
            <person name="Su B."/>
            <person name="Nielsen R."/>
            <person name="Yang H."/>
            <person name="Wang J."/>
            <person name="Wang X."/>
            <person name="Wang J."/>
        </authorList>
    </citation>
    <scope>NUCLEOTIDE SEQUENCE [LARGE SCALE GENOMIC DNA]</scope>
    <source>
        <strain evidence="7">CE-4</strain>
    </source>
</reference>
<comment type="subcellular location">
    <subcellularLocation>
        <location evidence="5">Cytoplasm</location>
    </subcellularLocation>
    <subcellularLocation>
        <location evidence="5">Nucleus</location>
    </subcellularLocation>
    <subcellularLocation>
        <location evidence="1">Nucleus</location>
        <location evidence="1">Nucleolus</location>
    </subcellularLocation>
    <text evidence="5">Localized in cytoplasmic mRNP granules containing untranslated mRNAs.</text>
</comment>
<feature type="initiator methionine" description="Removed" evidence="5">
    <location>
        <position position="1"/>
    </location>
</feature>
<dbReference type="Pfam" id="PF01015">
    <property type="entry name" value="Ribosomal_S3Ae"/>
    <property type="match status" value="1"/>
</dbReference>
<feature type="region of interest" description="Disordered" evidence="6">
    <location>
        <begin position="216"/>
        <end position="247"/>
    </location>
</feature>
<keyword evidence="4 5" id="KW-0687">Ribonucleoprotein</keyword>
<dbReference type="GO" id="GO:0005730">
    <property type="term" value="C:nucleolus"/>
    <property type="evidence" value="ECO:0007669"/>
    <property type="project" value="UniProtKB-SubCell"/>
</dbReference>
<evidence type="ECO:0000313" key="7">
    <source>
        <dbReference type="EMBL" id="EHH55892.1"/>
    </source>
</evidence>
<dbReference type="InterPro" id="IPR001593">
    <property type="entry name" value="Ribosomal_eS1"/>
</dbReference>
<evidence type="ECO:0000256" key="5">
    <source>
        <dbReference type="HAMAP-Rule" id="MF_03122"/>
    </source>
</evidence>
<keyword evidence="2 5" id="KW-0963">Cytoplasm</keyword>
<evidence type="ECO:0000256" key="1">
    <source>
        <dbReference type="ARBA" id="ARBA00004604"/>
    </source>
</evidence>
<comment type="function">
    <text evidence="5">May play a role during erythropoiesis through regulation of transcription factor DDIT3.</text>
</comment>
<proteinExistence type="inferred from homology"/>
<dbReference type="GO" id="GO:0003735">
    <property type="term" value="F:structural constituent of ribosome"/>
    <property type="evidence" value="ECO:0007669"/>
    <property type="project" value="UniProtKB-UniRule"/>
</dbReference>
<dbReference type="EMBL" id="CM001288">
    <property type="protein sequence ID" value="EHH55892.1"/>
    <property type="molecule type" value="Genomic_DNA"/>
</dbReference>
<dbReference type="HAMAP" id="MF_03122">
    <property type="entry name" value="Ribosomal_eS1_euk"/>
    <property type="match status" value="1"/>
</dbReference>
<dbReference type="GO" id="GO:0006412">
    <property type="term" value="P:translation"/>
    <property type="evidence" value="ECO:0007669"/>
    <property type="project" value="UniProtKB-UniRule"/>
</dbReference>
<evidence type="ECO:0000256" key="2">
    <source>
        <dbReference type="ARBA" id="ARBA00022490"/>
    </source>
</evidence>
<accession>G7PN47</accession>
<dbReference type="GO" id="GO:0022627">
    <property type="term" value="C:cytosolic small ribosomal subunit"/>
    <property type="evidence" value="ECO:0007669"/>
    <property type="project" value="UniProtKB-UniRule"/>
</dbReference>
<organism>
    <name type="scientific">Macaca fascicularis</name>
    <name type="common">Crab-eating macaque</name>
    <name type="synonym">Cynomolgus monkey</name>
    <dbReference type="NCBI Taxonomy" id="9541"/>
    <lineage>
        <taxon>Eukaryota</taxon>
        <taxon>Metazoa</taxon>
        <taxon>Chordata</taxon>
        <taxon>Craniata</taxon>
        <taxon>Vertebrata</taxon>
        <taxon>Euteleostomi</taxon>
        <taxon>Mammalia</taxon>
        <taxon>Eutheria</taxon>
        <taxon>Euarchontoglires</taxon>
        <taxon>Primates</taxon>
        <taxon>Haplorrhini</taxon>
        <taxon>Catarrhini</taxon>
        <taxon>Cercopithecidae</taxon>
        <taxon>Cercopithecinae</taxon>
        <taxon>Macaca</taxon>
    </lineage>
</organism>
<evidence type="ECO:0000256" key="4">
    <source>
        <dbReference type="ARBA" id="ARBA00023274"/>
    </source>
</evidence>
<evidence type="ECO:0000256" key="3">
    <source>
        <dbReference type="ARBA" id="ARBA00022980"/>
    </source>
</evidence>